<dbReference type="Gene3D" id="3.10.560.10">
    <property type="entry name" value="Outer membrane lipoprotein wza domain like"/>
    <property type="match status" value="1"/>
</dbReference>
<evidence type="ECO:0000259" key="1">
    <source>
        <dbReference type="Pfam" id="PF10531"/>
    </source>
</evidence>
<dbReference type="Gene3D" id="1.10.150.320">
    <property type="entry name" value="Photosystem II 12 kDa extrinsic protein"/>
    <property type="match status" value="1"/>
</dbReference>
<dbReference type="EMBL" id="BSVB01000001">
    <property type="protein sequence ID" value="GMA96564.1"/>
    <property type="molecule type" value="Genomic_DNA"/>
</dbReference>
<dbReference type="InterPro" id="IPR051675">
    <property type="entry name" value="Endo/Exo/Phosphatase_dom_1"/>
</dbReference>
<proteinExistence type="predicted"/>
<keyword evidence="3" id="KW-1185">Reference proteome</keyword>
<dbReference type="PROSITE" id="PS51318">
    <property type="entry name" value="TAT"/>
    <property type="match status" value="1"/>
</dbReference>
<dbReference type="InterPro" id="IPR006311">
    <property type="entry name" value="TAT_signal"/>
</dbReference>
<name>A0ABQ6KBA2_9MICO</name>
<feature type="domain" description="Soluble ligand binding" evidence="1">
    <location>
        <begin position="74"/>
        <end position="128"/>
    </location>
</feature>
<protein>
    <recommendedName>
        <fullName evidence="1">Soluble ligand binding domain-containing protein</fullName>
    </recommendedName>
</protein>
<gene>
    <name evidence="2" type="ORF">GCM10025881_33880</name>
</gene>
<sequence length="213" mass="21002">MSASPAPDPRRARLRAGAGAALVLVLLGLAAAVLVTALTPHGGTTVVAPTTGAAPGSSGAPPGIVASPSPGVLYVQVVGQVVHPGLYEVRDGDRVMDAVVAAGGFTSSADRAGINLARVVADGEQLVVPAVGEAPPVGAGAGTGGAAAPGAKVNVNTADATALETLPRVGPAMAQRIIDWRTKNGRFRSIQDLRSVSGIGDATFAQLEPLVTV</sequence>
<dbReference type="Pfam" id="PF10531">
    <property type="entry name" value="SLBB"/>
    <property type="match status" value="1"/>
</dbReference>
<dbReference type="InterPro" id="IPR010994">
    <property type="entry name" value="RuvA_2-like"/>
</dbReference>
<dbReference type="PANTHER" id="PTHR21180:SF32">
    <property type="entry name" value="ENDONUCLEASE_EXONUCLEASE_PHOSPHATASE FAMILY DOMAIN-CONTAINING PROTEIN 1"/>
    <property type="match status" value="1"/>
</dbReference>
<comment type="caution">
    <text evidence="2">The sequence shown here is derived from an EMBL/GenBank/DDBJ whole genome shotgun (WGS) entry which is preliminary data.</text>
</comment>
<organism evidence="2 3">
    <name type="scientific">Pseudolysinimonas kribbensis</name>
    <dbReference type="NCBI Taxonomy" id="433641"/>
    <lineage>
        <taxon>Bacteria</taxon>
        <taxon>Bacillati</taxon>
        <taxon>Actinomycetota</taxon>
        <taxon>Actinomycetes</taxon>
        <taxon>Micrococcales</taxon>
        <taxon>Microbacteriaceae</taxon>
        <taxon>Pseudolysinimonas</taxon>
    </lineage>
</organism>
<dbReference type="SUPFAM" id="SSF47781">
    <property type="entry name" value="RuvA domain 2-like"/>
    <property type="match status" value="1"/>
</dbReference>
<evidence type="ECO:0000313" key="3">
    <source>
        <dbReference type="Proteomes" id="UP001157034"/>
    </source>
</evidence>
<dbReference type="Proteomes" id="UP001157034">
    <property type="component" value="Unassembled WGS sequence"/>
</dbReference>
<evidence type="ECO:0000313" key="2">
    <source>
        <dbReference type="EMBL" id="GMA96564.1"/>
    </source>
</evidence>
<dbReference type="Pfam" id="PF12836">
    <property type="entry name" value="HHH_3"/>
    <property type="match status" value="1"/>
</dbReference>
<dbReference type="InterPro" id="IPR019554">
    <property type="entry name" value="Soluble_ligand-bd"/>
</dbReference>
<accession>A0ABQ6KBA2</accession>
<dbReference type="PANTHER" id="PTHR21180">
    <property type="entry name" value="ENDONUCLEASE/EXONUCLEASE/PHOSPHATASE FAMILY DOMAIN-CONTAINING PROTEIN 1"/>
    <property type="match status" value="1"/>
</dbReference>
<reference evidence="3" key="1">
    <citation type="journal article" date="2019" name="Int. J. Syst. Evol. Microbiol.">
        <title>The Global Catalogue of Microorganisms (GCM) 10K type strain sequencing project: providing services to taxonomists for standard genome sequencing and annotation.</title>
        <authorList>
            <consortium name="The Broad Institute Genomics Platform"/>
            <consortium name="The Broad Institute Genome Sequencing Center for Infectious Disease"/>
            <person name="Wu L."/>
            <person name="Ma J."/>
        </authorList>
    </citation>
    <scope>NUCLEOTIDE SEQUENCE [LARGE SCALE GENOMIC DNA]</scope>
    <source>
        <strain evidence="3">NBRC 108894</strain>
    </source>
</reference>
<dbReference type="RefSeq" id="WP_284255105.1">
    <property type="nucleotide sequence ID" value="NZ_BAAAQO010000004.1"/>
</dbReference>